<dbReference type="EMBL" id="QOZG01000005">
    <property type="protein sequence ID" value="RCS23321.1"/>
    <property type="molecule type" value="Genomic_DNA"/>
</dbReference>
<evidence type="ECO:0000256" key="3">
    <source>
        <dbReference type="ARBA" id="ARBA00022737"/>
    </source>
</evidence>
<dbReference type="InterPro" id="IPR021868">
    <property type="entry name" value="Alpha_2_Macroglob_MG3"/>
</dbReference>
<dbReference type="InterPro" id="IPR002890">
    <property type="entry name" value="MG2"/>
</dbReference>
<dbReference type="Gene3D" id="3.50.4.10">
    <property type="entry name" value="Hepatocyte Growth Factor"/>
    <property type="match status" value="1"/>
</dbReference>
<dbReference type="Pfam" id="PF17973">
    <property type="entry name" value="bMG10"/>
    <property type="match status" value="1"/>
</dbReference>
<evidence type="ECO:0000256" key="4">
    <source>
        <dbReference type="ARBA" id="ARBA00023157"/>
    </source>
</evidence>
<dbReference type="Proteomes" id="UP000253420">
    <property type="component" value="Unassembled WGS sequence"/>
</dbReference>
<comment type="similarity">
    <text evidence="1">Belongs to the protease inhibitor I39 (alpha-2-macroglobulin) family. Bacterial alpha-2-macroglobulin subfamily.</text>
</comment>
<dbReference type="InterPro" id="IPR026284">
    <property type="entry name" value="A2MG_proteobact"/>
</dbReference>
<dbReference type="InterPro" id="IPR041203">
    <property type="entry name" value="Bact_A2M_MG5"/>
</dbReference>
<evidence type="ECO:0000256" key="6">
    <source>
        <dbReference type="SAM" id="SignalP"/>
    </source>
</evidence>
<dbReference type="Pfam" id="PF21142">
    <property type="entry name" value="A2M_bMG2"/>
    <property type="match status" value="1"/>
</dbReference>
<dbReference type="RefSeq" id="WP_114440936.1">
    <property type="nucleotide sequence ID" value="NZ_QOZG01000005.1"/>
</dbReference>
<dbReference type="InterPro" id="IPR011626">
    <property type="entry name" value="Alpha-macroglobulin_TED"/>
</dbReference>
<proteinExistence type="inferred from homology"/>
<evidence type="ECO:0000256" key="1">
    <source>
        <dbReference type="ARBA" id="ARBA00010556"/>
    </source>
</evidence>
<reference evidence="10 11" key="1">
    <citation type="submission" date="2018-07" db="EMBL/GenBank/DDBJ databases">
        <title>The draft genome of Phyllobacterium salinisoli.</title>
        <authorList>
            <person name="Liu L."/>
            <person name="Li L."/>
            <person name="Zhang X."/>
            <person name="Liang L."/>
        </authorList>
    </citation>
    <scope>NUCLEOTIDE SEQUENCE [LARGE SCALE GENOMIC DNA]</scope>
    <source>
        <strain evidence="10 11">LLAN61</strain>
    </source>
</reference>
<feature type="domain" description="Alpha-2-macroglobulin bait region" evidence="8">
    <location>
        <begin position="987"/>
        <end position="1131"/>
    </location>
</feature>
<dbReference type="InterPro" id="IPR001599">
    <property type="entry name" value="Macroglobln_a2"/>
</dbReference>
<dbReference type="OrthoDB" id="9767116at2"/>
<dbReference type="InterPro" id="IPR041246">
    <property type="entry name" value="Bact_MG10"/>
</dbReference>
<feature type="region of interest" description="Disordered" evidence="5">
    <location>
        <begin position="142"/>
        <end position="169"/>
    </location>
</feature>
<dbReference type="SUPFAM" id="SSF57414">
    <property type="entry name" value="Hairpin loop containing domain-like"/>
    <property type="match status" value="1"/>
</dbReference>
<dbReference type="GO" id="GO:0006508">
    <property type="term" value="P:proteolysis"/>
    <property type="evidence" value="ECO:0007669"/>
    <property type="project" value="InterPro"/>
</dbReference>
<dbReference type="Pfam" id="PF07678">
    <property type="entry name" value="TED_complement"/>
    <property type="match status" value="1"/>
</dbReference>
<dbReference type="Gene3D" id="1.50.10.20">
    <property type="match status" value="1"/>
</dbReference>
<accession>A0A368K297</accession>
<dbReference type="PIRSF" id="PIRSF038980">
    <property type="entry name" value="A2M_bac"/>
    <property type="match status" value="1"/>
</dbReference>
<dbReference type="CDD" id="cd02891">
    <property type="entry name" value="A2M_like"/>
    <property type="match status" value="1"/>
</dbReference>
<dbReference type="InterPro" id="IPR003609">
    <property type="entry name" value="Pan_app"/>
</dbReference>
<evidence type="ECO:0000259" key="8">
    <source>
        <dbReference type="SMART" id="SM01359"/>
    </source>
</evidence>
<dbReference type="GO" id="GO:0004866">
    <property type="term" value="F:endopeptidase inhibitor activity"/>
    <property type="evidence" value="ECO:0007669"/>
    <property type="project" value="InterPro"/>
</dbReference>
<dbReference type="Pfam" id="PF07703">
    <property type="entry name" value="A2M_BRD"/>
    <property type="match status" value="1"/>
</dbReference>
<dbReference type="CDD" id="cd01100">
    <property type="entry name" value="APPLE_Factor_XI_like"/>
    <property type="match status" value="1"/>
</dbReference>
<gene>
    <name evidence="10" type="ORF">DUT91_13595</name>
</gene>
<dbReference type="Pfam" id="PF01835">
    <property type="entry name" value="MG2"/>
    <property type="match status" value="1"/>
</dbReference>
<organism evidence="10 11">
    <name type="scientific">Phyllobacterium salinisoli</name>
    <dbReference type="NCBI Taxonomy" id="1899321"/>
    <lineage>
        <taxon>Bacteria</taxon>
        <taxon>Pseudomonadati</taxon>
        <taxon>Pseudomonadota</taxon>
        <taxon>Alphaproteobacteria</taxon>
        <taxon>Hyphomicrobiales</taxon>
        <taxon>Phyllobacteriaceae</taxon>
        <taxon>Phyllobacterium</taxon>
    </lineage>
</organism>
<sequence length="1855" mass="197954">MPVRAASGFIGFLAASIMGVMLAGSPALAAEGARQVVTTPDSDYFGSDLRTQENVSLQQCEAACVGDNACRAFTYNVAAKWCFLKSDFKTLNPSPGAIAGKVVDVAAGPDIGAPPALVFLPASVMDDARQYKQRIAALAQSGASLPQAAPQGGEAGGMPGSRAPTPARPAIRNQPAAMLPQASSSDNAASGPLDGYVTALSKSPDDGALWLELARAALGAQPVPGENPAAYAKAATSAAFNAYQLSRTAAVRAETLAALAAGLEKRALYRPALDAYRASLALAPSPPVQAAYEDLKTRQGFRVVDNTVDSDNQTPRICVQLSEQLVKSGVDYTQFVTVDNAPPKAIDAKDRQICIEGLEHGKRYNVVLRAGLPDAIGDMLEKPVVLNLYIRDRTPSARFTGENFVLPATARRGIPLVTVNTSVAALKLYRVNDRSLSEVMTGSQFLRQLDEYSAANINQSFGELVWQGKLDITPQRNKDVVTSFPVDEALPERKPGVYVLTAAPDGAPDTSGALATQWFVVSNIGLATYAGEDGLNVFVRSLATAKPLLGVELQLLARNNEILGTATTDADGRAVFTAGLTRGSAGLAPAVLTAKDGESDYVFLDMTRAGFDLSDRGVTGRPVPGPIDVMSWTERGIYRAGETVHAVALARDHAAVAVENLPLTFVFLRPDGVEDRRMVSDGAALGGHVAELPLPDNAMRGTWQMRIFTDPKAAAIASQSFLVEDFVPDRITFDLTSDKQEIAIGQPARVNVDGRYLYGAPAAGLTLEGEVQLKTVRARAGYPDYLFGLADEEASDDSRIDLGSLPVLDDKGKASFDVNIDQAPSTTRPLMADVVVRMREGGGRAIERSLSLPIAPDGPAIGIRPVFSGNQVAENSTAAFKVIAVDAAGKRQNLDGANWSLVKIEQNYQWYRNGDAWNYEPVTYTKKVADGKLVLTAEGEADISVPVAWGRYRLEVETADTSGPATSVEFTAGWYVEARSTETPDGLEIALDKESYAPGDVAKLQISPRFAGEVLVTVGADRLQLVKTQSVPEEGATIEIPVSGDWGAGAYVTAALYRPGDAQQSRMPMRAIGIKWLKVDPGNRKLAVTLDPPAKTEPRKPLNIPVQVAGLGADDTAYVTVAAVDVGILNLTKYQTPDPDGWYFGQRQLGLEIRDLYGRLIDGSLGAMGRIRTGGDGAQMTTEGSAPTEKLVAFFSGPVKLDAQGRANVSFDIPQFNGTARVMVAAWTKTGVGHAERDVIIRDPVVVTASLPEFLAPGDRSQLRLDIANTDGPAGDYMVGIDTEGPVVVEQANTSKTVQLAAGGRTSVTLPLRAIALGNGSLSVRLTHASGLHLEQALNIPVRPSILPVTTRRELTLAANGGSITVDRELLAASLLQGASVGIAVSRTRGFDVQGLLMSLERYPYGCAEQTTSRALPLLYMSELSAGSGVAAAPDVRERVQKAIYSVLAYQSSSGSFGLWSPGSGDLWLDAYVTDFLTRAREQNYAVPEEAMGQALDNLQNALSYDTDVKGQGSDIAYALYVLARNRRANVSDLRYYTDTQLDDFRSPLARAQLAAGLSLYGDAQRAQSTFASAYELARTAPANPARDDYGSQLRDGAAMLTLAAESRPVPSLVPQMIGLVSSFRSQTTYLSTQDDAWMLLAARALQQDNDKLALEVNGTAHTGNFAEMLSGQEVIDAPQTIVNRGDIPIEATVTTIAAPVQPLPAGGDGFAIDRRYYTLDGKEANVMDARQNQRFVVVLKATENNAWPSRVLLTDLLPAGFQIDNPSLVNSADLKNFEWLGQTETAHSEFRYDRFVAAFNRDASSPREFTVAYVVRAVTPGVYAHPAASVEDMYRPQLSARTATGMMEVKAGER</sequence>
<dbReference type="InterPro" id="IPR051802">
    <property type="entry name" value="YfhM-like"/>
</dbReference>
<dbReference type="SMART" id="SM01419">
    <property type="entry name" value="Thiol-ester_cl"/>
    <property type="match status" value="1"/>
</dbReference>
<evidence type="ECO:0000256" key="5">
    <source>
        <dbReference type="SAM" id="MobiDB-lite"/>
    </source>
</evidence>
<dbReference type="InterPro" id="IPR047565">
    <property type="entry name" value="Alpha-macroglob_thiol-ester_cl"/>
</dbReference>
<keyword evidence="2 6" id="KW-0732">Signal</keyword>
<dbReference type="SMART" id="SM00223">
    <property type="entry name" value="APPLE"/>
    <property type="match status" value="1"/>
</dbReference>
<feature type="domain" description="Apple" evidence="7">
    <location>
        <begin position="39"/>
        <end position="104"/>
    </location>
</feature>
<feature type="signal peptide" evidence="6">
    <location>
        <begin position="1"/>
        <end position="29"/>
    </location>
</feature>
<protein>
    <recommendedName>
        <fullName evidence="12">Apple domain-containing protein</fullName>
    </recommendedName>
</protein>
<keyword evidence="3" id="KW-0677">Repeat</keyword>
<dbReference type="SUPFAM" id="SSF48239">
    <property type="entry name" value="Terpenoid cyclases/Protein prenyltransferases"/>
    <property type="match status" value="1"/>
</dbReference>
<evidence type="ECO:0000259" key="9">
    <source>
        <dbReference type="SMART" id="SM01360"/>
    </source>
</evidence>
<dbReference type="Pfam" id="PF17962">
    <property type="entry name" value="bMG6"/>
    <property type="match status" value="1"/>
</dbReference>
<dbReference type="InterPro" id="IPR008930">
    <property type="entry name" value="Terpenoid_cyclase/PrenylTrfase"/>
</dbReference>
<dbReference type="Gene3D" id="2.60.40.1930">
    <property type="match status" value="1"/>
</dbReference>
<dbReference type="Pfam" id="PF00024">
    <property type="entry name" value="PAN_1"/>
    <property type="match status" value="1"/>
</dbReference>
<dbReference type="InterPro" id="IPR049120">
    <property type="entry name" value="A2M_bMG2"/>
</dbReference>
<feature type="domain" description="Alpha-2-macroglobulin" evidence="9">
    <location>
        <begin position="1192"/>
        <end position="1281"/>
    </location>
</feature>
<dbReference type="InterPro" id="IPR000177">
    <property type="entry name" value="Apple"/>
</dbReference>
<dbReference type="GO" id="GO:0005615">
    <property type="term" value="C:extracellular space"/>
    <property type="evidence" value="ECO:0007669"/>
    <property type="project" value="InterPro"/>
</dbReference>
<dbReference type="InterPro" id="IPR041462">
    <property type="entry name" value="Bact_A2M_MG6"/>
</dbReference>
<evidence type="ECO:0000313" key="11">
    <source>
        <dbReference type="Proteomes" id="UP000253420"/>
    </source>
</evidence>
<dbReference type="InterPro" id="IPR011625">
    <property type="entry name" value="A2M_N_BRD"/>
</dbReference>
<dbReference type="SMART" id="SM01359">
    <property type="entry name" value="A2M_N_2"/>
    <property type="match status" value="1"/>
</dbReference>
<feature type="chain" id="PRO_5017001203" description="Apple domain-containing protein" evidence="6">
    <location>
        <begin position="30"/>
        <end position="1855"/>
    </location>
</feature>
<comment type="caution">
    <text evidence="10">The sequence shown here is derived from an EMBL/GenBank/DDBJ whole genome shotgun (WGS) entry which is preliminary data.</text>
</comment>
<keyword evidence="11" id="KW-1185">Reference proteome</keyword>
<dbReference type="PANTHER" id="PTHR40094">
    <property type="entry name" value="ALPHA-2-MACROGLOBULIN HOMOLOG"/>
    <property type="match status" value="1"/>
</dbReference>
<keyword evidence="4" id="KW-1015">Disulfide bond</keyword>
<dbReference type="Pfam" id="PF11974">
    <property type="entry name" value="bMG3"/>
    <property type="match status" value="1"/>
</dbReference>
<dbReference type="SMART" id="SM01360">
    <property type="entry name" value="A2M"/>
    <property type="match status" value="1"/>
</dbReference>
<evidence type="ECO:0000313" key="10">
    <source>
        <dbReference type="EMBL" id="RCS23321.1"/>
    </source>
</evidence>
<evidence type="ECO:0008006" key="12">
    <source>
        <dbReference type="Google" id="ProtNLM"/>
    </source>
</evidence>
<evidence type="ECO:0000256" key="2">
    <source>
        <dbReference type="ARBA" id="ARBA00022729"/>
    </source>
</evidence>
<dbReference type="Pfam" id="PF17972">
    <property type="entry name" value="bMG5"/>
    <property type="match status" value="1"/>
</dbReference>
<evidence type="ECO:0000259" key="7">
    <source>
        <dbReference type="SMART" id="SM00223"/>
    </source>
</evidence>
<dbReference type="Pfam" id="PF00207">
    <property type="entry name" value="A2M"/>
    <property type="match status" value="1"/>
</dbReference>
<name>A0A368K297_9HYPH</name>
<dbReference type="PANTHER" id="PTHR40094:SF1">
    <property type="entry name" value="UBIQUITIN DOMAIN-CONTAINING PROTEIN"/>
    <property type="match status" value="1"/>
</dbReference>